<organism evidence="1 2">
    <name type="scientific">Pyrolobus fumarii (strain DSM 11204 / 1A)</name>
    <dbReference type="NCBI Taxonomy" id="694429"/>
    <lineage>
        <taxon>Archaea</taxon>
        <taxon>Thermoproteota</taxon>
        <taxon>Thermoprotei</taxon>
        <taxon>Desulfurococcales</taxon>
        <taxon>Pyrodictiaceae</taxon>
        <taxon>Pyrolobus</taxon>
    </lineage>
</organism>
<name>G0EFN1_PYRF1</name>
<dbReference type="RefSeq" id="WP_014025879.1">
    <property type="nucleotide sequence ID" value="NC_015931.1"/>
</dbReference>
<dbReference type="InParanoid" id="G0EFN1"/>
<sequence length="410" mass="46721">MKRLTALLLLALLALAALLLYTHAAGTNRGWTPDLKPGTTITLEEIKHLEESGWRLVRTPLYKGVFHDAPCPSGLLLAYKPGPHNGPLGVSWRTADWVYTTRTVKLSSVANATIYYRARPTATVYATSIAYCLEKINNTAYRVTNYLKPAYYAKSYTLEPHRIVVKVDHEAFEKLLRREWVESYVAKLRVSPRLAEESVNDVRIVGWFRVERRVCGVDVVVEAPRLRVVYGDPAYTYPNSYLRHVIVSLARFMWELRVCTPDEAVKASYWIIYGGDDTDPYPPNWLINGGVCWQWSEWTFRALRMLGLPVYLLYTPGNPPHESTLLCRERPVAYRGWCYGLLAVNPESGKRIICWLFDDTGYVTSLWREIAKIGARVHLGKQAYPPEIYRVVKTWVGCRIPSDAFNATAG</sequence>
<gene>
    <name evidence="1" type="ordered locus">Pyrfu_0330</name>
</gene>
<reference evidence="1 2" key="1">
    <citation type="journal article" date="2011" name="Stand. Genomic Sci.">
        <title>Complete genome sequence of the hyperthermophilic chemolithoautotroph Pyrolobus fumarii type strain (1A).</title>
        <authorList>
            <person name="Anderson I."/>
            <person name="Goker M."/>
            <person name="Nolan M."/>
            <person name="Lucas S."/>
            <person name="Hammon N."/>
            <person name="Deshpande S."/>
            <person name="Cheng J.F."/>
            <person name="Tapia R."/>
            <person name="Han C."/>
            <person name="Goodwin L."/>
            <person name="Pitluck S."/>
            <person name="Huntemann M."/>
            <person name="Liolios K."/>
            <person name="Ivanova N."/>
            <person name="Pagani I."/>
            <person name="Mavromatis K."/>
            <person name="Ovchinikova G."/>
            <person name="Pati A."/>
            <person name="Chen A."/>
            <person name="Palaniappan K."/>
            <person name="Land M."/>
            <person name="Hauser L."/>
            <person name="Brambilla E.M."/>
            <person name="Huber H."/>
            <person name="Yasawong M."/>
            <person name="Rohde M."/>
            <person name="Spring S."/>
            <person name="Abt B."/>
            <person name="Sikorski J."/>
            <person name="Wirth R."/>
            <person name="Detter J.C."/>
            <person name="Woyke T."/>
            <person name="Bristow J."/>
            <person name="Eisen J.A."/>
            <person name="Markowitz V."/>
            <person name="Hugenholtz P."/>
            <person name="Kyrpides N.C."/>
            <person name="Klenk H.P."/>
            <person name="Lapidus A."/>
        </authorList>
    </citation>
    <scope>NUCLEOTIDE SEQUENCE [LARGE SCALE GENOMIC DNA]</scope>
    <source>
        <strain evidence="2">DSM 11204 / 1A</strain>
    </source>
</reference>
<dbReference type="GeneID" id="11139974"/>
<evidence type="ECO:0000313" key="2">
    <source>
        <dbReference type="Proteomes" id="UP000001037"/>
    </source>
</evidence>
<dbReference type="EMBL" id="CP002838">
    <property type="protein sequence ID" value="AEM38202.1"/>
    <property type="molecule type" value="Genomic_DNA"/>
</dbReference>
<dbReference type="HOGENOM" id="CLU_670174_0_0_2"/>
<dbReference type="AlphaFoldDB" id="G0EFN1"/>
<protein>
    <submittedName>
        <fullName evidence="1">Uncharacterized protein</fullName>
    </submittedName>
</protein>
<dbReference type="STRING" id="694429.Pyrfu_0330"/>
<proteinExistence type="predicted"/>
<dbReference type="Proteomes" id="UP000001037">
    <property type="component" value="Chromosome"/>
</dbReference>
<evidence type="ECO:0000313" key="1">
    <source>
        <dbReference type="EMBL" id="AEM38202.1"/>
    </source>
</evidence>
<accession>G0EFN1</accession>
<dbReference type="KEGG" id="pfm:Pyrfu_0330"/>
<keyword evidence="2" id="KW-1185">Reference proteome</keyword>